<dbReference type="AlphaFoldDB" id="A0A1I4Z934"/>
<protein>
    <submittedName>
        <fullName evidence="3">Cupin domain protein</fullName>
    </submittedName>
</protein>
<feature type="domain" description="ChrR-like cupin" evidence="2">
    <location>
        <begin position="41"/>
        <end position="141"/>
    </location>
</feature>
<dbReference type="Gene3D" id="2.60.120.10">
    <property type="entry name" value="Jelly Rolls"/>
    <property type="match status" value="1"/>
</dbReference>
<dbReference type="STRING" id="287099.SAMN05660413_01180"/>
<dbReference type="InterPro" id="IPR025979">
    <property type="entry name" value="ChrR-like_cupin_dom"/>
</dbReference>
<evidence type="ECO:0000259" key="2">
    <source>
        <dbReference type="Pfam" id="PF12973"/>
    </source>
</evidence>
<sequence>MKTLFQSFKTKILLLSLTFLATVTLFAQEPFEDSVVITKTDNNLQWGPCPEFMPAGCGIAVLHGDPGKKNADIFFKVPANTQIPNHKHTSAERMVLVSGELEVTYEGEDSQVLKEGTYAYGPAQKPHSAKCGDSPCVLFIAFEEPVDAFAVEE</sequence>
<organism evidence="3 4">
    <name type="scientific">Salegentibacter flavus</name>
    <dbReference type="NCBI Taxonomy" id="287099"/>
    <lineage>
        <taxon>Bacteria</taxon>
        <taxon>Pseudomonadati</taxon>
        <taxon>Bacteroidota</taxon>
        <taxon>Flavobacteriia</taxon>
        <taxon>Flavobacteriales</taxon>
        <taxon>Flavobacteriaceae</taxon>
        <taxon>Salegentibacter</taxon>
    </lineage>
</organism>
<dbReference type="RefSeq" id="WP_093407078.1">
    <property type="nucleotide sequence ID" value="NZ_FOVL01000005.1"/>
</dbReference>
<evidence type="ECO:0000313" key="3">
    <source>
        <dbReference type="EMBL" id="SFN46390.1"/>
    </source>
</evidence>
<evidence type="ECO:0000256" key="1">
    <source>
        <dbReference type="SAM" id="SignalP"/>
    </source>
</evidence>
<dbReference type="Proteomes" id="UP000199153">
    <property type="component" value="Unassembled WGS sequence"/>
</dbReference>
<feature type="chain" id="PRO_5011722414" evidence="1">
    <location>
        <begin position="28"/>
        <end position="153"/>
    </location>
</feature>
<dbReference type="OrthoDB" id="1433532at2"/>
<dbReference type="InterPro" id="IPR011051">
    <property type="entry name" value="RmlC_Cupin_sf"/>
</dbReference>
<dbReference type="SUPFAM" id="SSF51182">
    <property type="entry name" value="RmlC-like cupins"/>
    <property type="match status" value="1"/>
</dbReference>
<dbReference type="Pfam" id="PF12973">
    <property type="entry name" value="Cupin_7"/>
    <property type="match status" value="1"/>
</dbReference>
<dbReference type="EMBL" id="FOVL01000005">
    <property type="protein sequence ID" value="SFN46390.1"/>
    <property type="molecule type" value="Genomic_DNA"/>
</dbReference>
<evidence type="ECO:0000313" key="4">
    <source>
        <dbReference type="Proteomes" id="UP000199153"/>
    </source>
</evidence>
<proteinExistence type="predicted"/>
<feature type="signal peptide" evidence="1">
    <location>
        <begin position="1"/>
        <end position="27"/>
    </location>
</feature>
<keyword evidence="1" id="KW-0732">Signal</keyword>
<accession>A0A1I4Z934</accession>
<reference evidence="3 4" key="1">
    <citation type="submission" date="2016-10" db="EMBL/GenBank/DDBJ databases">
        <authorList>
            <person name="de Groot N.N."/>
        </authorList>
    </citation>
    <scope>NUCLEOTIDE SEQUENCE [LARGE SCALE GENOMIC DNA]</scope>
    <source>
        <strain evidence="3 4">DSM 17794</strain>
    </source>
</reference>
<name>A0A1I4Z934_9FLAO</name>
<keyword evidence="4" id="KW-1185">Reference proteome</keyword>
<gene>
    <name evidence="3" type="ORF">SAMN05660413_01180</name>
</gene>
<dbReference type="InterPro" id="IPR014710">
    <property type="entry name" value="RmlC-like_jellyroll"/>
</dbReference>